<dbReference type="AlphaFoldDB" id="A0A8S1VXI5"/>
<reference evidence="1" key="1">
    <citation type="submission" date="2021-01" db="EMBL/GenBank/DDBJ databases">
        <authorList>
            <consortium name="Genoscope - CEA"/>
            <person name="William W."/>
        </authorList>
    </citation>
    <scope>NUCLEOTIDE SEQUENCE</scope>
</reference>
<accession>A0A8S1VXI5</accession>
<dbReference type="EMBL" id="CAJJDP010000077">
    <property type="protein sequence ID" value="CAD8182070.1"/>
    <property type="molecule type" value="Genomic_DNA"/>
</dbReference>
<name>A0A8S1VXI5_PAROT</name>
<evidence type="ECO:0000313" key="2">
    <source>
        <dbReference type="Proteomes" id="UP000683925"/>
    </source>
</evidence>
<protein>
    <submittedName>
        <fullName evidence="1">Uncharacterized protein</fullName>
    </submittedName>
</protein>
<gene>
    <name evidence="1" type="ORF">POCTA_138.1.T0780103</name>
</gene>
<keyword evidence="2" id="KW-1185">Reference proteome</keyword>
<evidence type="ECO:0000313" key="1">
    <source>
        <dbReference type="EMBL" id="CAD8182070.1"/>
    </source>
</evidence>
<sequence length="50" mass="6151">MKLTLKINFKFQRQVLSEEFFGWQKSKDISYFFKPIINNQIRKKQNNNVI</sequence>
<comment type="caution">
    <text evidence="1">The sequence shown here is derived from an EMBL/GenBank/DDBJ whole genome shotgun (WGS) entry which is preliminary data.</text>
</comment>
<organism evidence="1 2">
    <name type="scientific">Paramecium octaurelia</name>
    <dbReference type="NCBI Taxonomy" id="43137"/>
    <lineage>
        <taxon>Eukaryota</taxon>
        <taxon>Sar</taxon>
        <taxon>Alveolata</taxon>
        <taxon>Ciliophora</taxon>
        <taxon>Intramacronucleata</taxon>
        <taxon>Oligohymenophorea</taxon>
        <taxon>Peniculida</taxon>
        <taxon>Parameciidae</taxon>
        <taxon>Paramecium</taxon>
    </lineage>
</organism>
<proteinExistence type="predicted"/>
<dbReference type="Proteomes" id="UP000683925">
    <property type="component" value="Unassembled WGS sequence"/>
</dbReference>